<proteinExistence type="predicted"/>
<evidence type="ECO:0000256" key="1">
    <source>
        <dbReference type="SAM" id="MobiDB-lite"/>
    </source>
</evidence>
<dbReference type="PANTHER" id="PTHR22617">
    <property type="entry name" value="CHEMOTAXIS SENSOR HISTIDINE KINASE-RELATED"/>
    <property type="match status" value="1"/>
</dbReference>
<dbReference type="InterPro" id="IPR036061">
    <property type="entry name" value="CheW-like_dom_sf"/>
</dbReference>
<dbReference type="SMART" id="SM00260">
    <property type="entry name" value="CheW"/>
    <property type="match status" value="1"/>
</dbReference>
<dbReference type="PROSITE" id="PS50851">
    <property type="entry name" value="CHEW"/>
    <property type="match status" value="1"/>
</dbReference>
<evidence type="ECO:0000313" key="4">
    <source>
        <dbReference type="Proteomes" id="UP000652477"/>
    </source>
</evidence>
<dbReference type="Gene3D" id="2.40.50.180">
    <property type="entry name" value="CheA-289, Domain 4"/>
    <property type="match status" value="1"/>
</dbReference>
<dbReference type="EMBL" id="JACOPF010000002">
    <property type="protein sequence ID" value="MBC5689326.1"/>
    <property type="molecule type" value="Genomic_DNA"/>
</dbReference>
<dbReference type="Pfam" id="PF01584">
    <property type="entry name" value="CheW"/>
    <property type="match status" value="1"/>
</dbReference>
<evidence type="ECO:0000313" key="3">
    <source>
        <dbReference type="EMBL" id="MBC5689326.1"/>
    </source>
</evidence>
<dbReference type="AlphaFoldDB" id="A0A923RQB7"/>
<dbReference type="InterPro" id="IPR039315">
    <property type="entry name" value="CheW"/>
</dbReference>
<dbReference type="SUPFAM" id="SSF50341">
    <property type="entry name" value="CheW-like"/>
    <property type="match status" value="1"/>
</dbReference>
<dbReference type="PANTHER" id="PTHR22617:SF23">
    <property type="entry name" value="CHEMOTAXIS PROTEIN CHEW"/>
    <property type="match status" value="1"/>
</dbReference>
<dbReference type="Proteomes" id="UP000652477">
    <property type="component" value="Unassembled WGS sequence"/>
</dbReference>
<reference evidence="3" key="1">
    <citation type="submission" date="2020-08" db="EMBL/GenBank/DDBJ databases">
        <title>Genome public.</title>
        <authorList>
            <person name="Liu C."/>
            <person name="Sun Q."/>
        </authorList>
    </citation>
    <scope>NUCLEOTIDE SEQUENCE</scope>
    <source>
        <strain evidence="3">NSJ-55</strain>
    </source>
</reference>
<feature type="domain" description="CheW-like" evidence="2">
    <location>
        <begin position="31"/>
        <end position="166"/>
    </location>
</feature>
<accession>A0A923RQB7</accession>
<protein>
    <submittedName>
        <fullName evidence="3">Chemotaxis protein CheW</fullName>
    </submittedName>
</protein>
<gene>
    <name evidence="3" type="ORF">H8S37_10400</name>
</gene>
<comment type="caution">
    <text evidence="3">The sequence shown here is derived from an EMBL/GenBank/DDBJ whole genome shotgun (WGS) entry which is preliminary data.</text>
</comment>
<dbReference type="GO" id="GO:0005829">
    <property type="term" value="C:cytosol"/>
    <property type="evidence" value="ECO:0007669"/>
    <property type="project" value="TreeGrafter"/>
</dbReference>
<dbReference type="Gene3D" id="2.30.30.40">
    <property type="entry name" value="SH3 Domains"/>
    <property type="match status" value="1"/>
</dbReference>
<dbReference type="GO" id="GO:0006935">
    <property type="term" value="P:chemotaxis"/>
    <property type="evidence" value="ECO:0007669"/>
    <property type="project" value="InterPro"/>
</dbReference>
<sequence length="166" mass="17816">MTDTTHALTPQELIEGSEEAETSSPSESASTARFLTFVSGGLTFGVPTDQVIEIITNHNIRSLPLVPDYVRGIINLRGQILPIIDVRLRLGKPFQEYTSSTCIIILDIGADRIGIGVDSVSQVLTVDTAAASPIPLENRQKLATSMIATEEGKVVLLLDCNALTEP</sequence>
<keyword evidence="4" id="KW-1185">Reference proteome</keyword>
<dbReference type="GO" id="GO:0007165">
    <property type="term" value="P:signal transduction"/>
    <property type="evidence" value="ECO:0007669"/>
    <property type="project" value="InterPro"/>
</dbReference>
<name>A0A923RQB7_9FIRM</name>
<evidence type="ECO:0000259" key="2">
    <source>
        <dbReference type="PROSITE" id="PS50851"/>
    </source>
</evidence>
<dbReference type="InterPro" id="IPR002545">
    <property type="entry name" value="CheW-lke_dom"/>
</dbReference>
<organism evidence="3 4">
    <name type="scientific">Mediterraneibacter hominis</name>
    <dbReference type="NCBI Taxonomy" id="2763054"/>
    <lineage>
        <taxon>Bacteria</taxon>
        <taxon>Bacillati</taxon>
        <taxon>Bacillota</taxon>
        <taxon>Clostridia</taxon>
        <taxon>Lachnospirales</taxon>
        <taxon>Lachnospiraceae</taxon>
        <taxon>Mediterraneibacter</taxon>
    </lineage>
</organism>
<feature type="region of interest" description="Disordered" evidence="1">
    <location>
        <begin position="1"/>
        <end position="28"/>
    </location>
</feature>
<dbReference type="RefSeq" id="WP_186875999.1">
    <property type="nucleotide sequence ID" value="NZ_JACOPF010000002.1"/>
</dbReference>